<sequence>MAPQLSPLFLHRSPAIAPVLLSGRNQLRAAIFRFFDVLLSPLRTPPSASFLDCHPQKVVLLLHRGITLPLLHTRRSFPTTSSASNRDIAPPSSTELLFCRQSIFSTVPRLNSFSSSIPSTELLLQPNSSRLENGKRGREGEIVCSLDK</sequence>
<name>A0ABR2LH08_9ASPA</name>
<evidence type="ECO:0000313" key="2">
    <source>
        <dbReference type="Proteomes" id="UP001412067"/>
    </source>
</evidence>
<dbReference type="EMBL" id="JBBWWR010000020">
    <property type="protein sequence ID" value="KAK8940294.1"/>
    <property type="molecule type" value="Genomic_DNA"/>
</dbReference>
<accession>A0ABR2LH08</accession>
<reference evidence="1 2" key="1">
    <citation type="journal article" date="2022" name="Nat. Plants">
        <title>Genomes of leafy and leafless Platanthera orchids illuminate the evolution of mycoheterotrophy.</title>
        <authorList>
            <person name="Li M.H."/>
            <person name="Liu K.W."/>
            <person name="Li Z."/>
            <person name="Lu H.C."/>
            <person name="Ye Q.L."/>
            <person name="Zhang D."/>
            <person name="Wang J.Y."/>
            <person name="Li Y.F."/>
            <person name="Zhong Z.M."/>
            <person name="Liu X."/>
            <person name="Yu X."/>
            <person name="Liu D.K."/>
            <person name="Tu X.D."/>
            <person name="Liu B."/>
            <person name="Hao Y."/>
            <person name="Liao X.Y."/>
            <person name="Jiang Y.T."/>
            <person name="Sun W.H."/>
            <person name="Chen J."/>
            <person name="Chen Y.Q."/>
            <person name="Ai Y."/>
            <person name="Zhai J.W."/>
            <person name="Wu S.S."/>
            <person name="Zhou Z."/>
            <person name="Hsiao Y.Y."/>
            <person name="Wu W.L."/>
            <person name="Chen Y.Y."/>
            <person name="Lin Y.F."/>
            <person name="Hsu J.L."/>
            <person name="Li C.Y."/>
            <person name="Wang Z.W."/>
            <person name="Zhao X."/>
            <person name="Zhong W.Y."/>
            <person name="Ma X.K."/>
            <person name="Ma L."/>
            <person name="Huang J."/>
            <person name="Chen G.Z."/>
            <person name="Huang M.Z."/>
            <person name="Huang L."/>
            <person name="Peng D.H."/>
            <person name="Luo Y.B."/>
            <person name="Zou S.Q."/>
            <person name="Chen S.P."/>
            <person name="Lan S."/>
            <person name="Tsai W.C."/>
            <person name="Van de Peer Y."/>
            <person name="Liu Z.J."/>
        </authorList>
    </citation>
    <scope>NUCLEOTIDE SEQUENCE [LARGE SCALE GENOMIC DNA]</scope>
    <source>
        <strain evidence="1">Lor288</strain>
    </source>
</reference>
<evidence type="ECO:0000313" key="1">
    <source>
        <dbReference type="EMBL" id="KAK8940294.1"/>
    </source>
</evidence>
<dbReference type="Proteomes" id="UP001412067">
    <property type="component" value="Unassembled WGS sequence"/>
</dbReference>
<protein>
    <submittedName>
        <fullName evidence="1">Uncharacterized protein</fullName>
    </submittedName>
</protein>
<comment type="caution">
    <text evidence="1">The sequence shown here is derived from an EMBL/GenBank/DDBJ whole genome shotgun (WGS) entry which is preliminary data.</text>
</comment>
<gene>
    <name evidence="1" type="ORF">KSP40_PGU013107</name>
</gene>
<keyword evidence="2" id="KW-1185">Reference proteome</keyword>
<proteinExistence type="predicted"/>
<organism evidence="1 2">
    <name type="scientific">Platanthera guangdongensis</name>
    <dbReference type="NCBI Taxonomy" id="2320717"/>
    <lineage>
        <taxon>Eukaryota</taxon>
        <taxon>Viridiplantae</taxon>
        <taxon>Streptophyta</taxon>
        <taxon>Embryophyta</taxon>
        <taxon>Tracheophyta</taxon>
        <taxon>Spermatophyta</taxon>
        <taxon>Magnoliopsida</taxon>
        <taxon>Liliopsida</taxon>
        <taxon>Asparagales</taxon>
        <taxon>Orchidaceae</taxon>
        <taxon>Orchidoideae</taxon>
        <taxon>Orchideae</taxon>
        <taxon>Orchidinae</taxon>
        <taxon>Platanthera</taxon>
    </lineage>
</organism>